<dbReference type="PATRIC" id="fig|1274524.3.peg.3329"/>
<dbReference type="eggNOG" id="COG1120">
    <property type="taxonomic scope" value="Bacteria"/>
</dbReference>
<evidence type="ECO:0000256" key="2">
    <source>
        <dbReference type="ARBA" id="ARBA00022741"/>
    </source>
</evidence>
<dbReference type="Gene3D" id="3.40.50.300">
    <property type="entry name" value="P-loop containing nucleotide triphosphate hydrolases"/>
    <property type="match status" value="1"/>
</dbReference>
<protein>
    <submittedName>
        <fullName evidence="6">Vitamin B12 transport system, ATPase</fullName>
    </submittedName>
</protein>
<dbReference type="InterPro" id="IPR003439">
    <property type="entry name" value="ABC_transporter-like_ATP-bd"/>
</dbReference>
<evidence type="ECO:0000313" key="7">
    <source>
        <dbReference type="Proteomes" id="UP000011907"/>
    </source>
</evidence>
<dbReference type="GO" id="GO:0005524">
    <property type="term" value="F:ATP binding"/>
    <property type="evidence" value="ECO:0007669"/>
    <property type="project" value="UniProtKB-KW"/>
</dbReference>
<feature type="domain" description="ABC transporter" evidence="5">
    <location>
        <begin position="2"/>
        <end position="239"/>
    </location>
</feature>
<dbReference type="Proteomes" id="UP000011907">
    <property type="component" value="Unassembled WGS sequence"/>
</dbReference>
<sequence>MLDVRDLSGGYGGRDIVKHISFSVAKGEFLGILGPNGSGKTTLLHLINGTLKPSGGAVHLAGKRLESYPPKALARMMASLPQKTEQAFSFTVKETVLFGRYPYQTGIFKQSGEEDERIVARMMEETGVLPFADQSIHELSGGEQQRVYLAQALAQEPEVLLLDEPTNFLDLGYQKQLLDLMKSMAIEKGLAVIGIFHDLNLASLYCDRLLMMKNGEMEALDVPEQVMRERKINDVYETDVRHLVHPHRPNPQISIEPGQAEQMKQAIPFAELFQWRSDGFLMQTDQPLRVVSTALVGGGLGWKRAFVSRYVPIEEQSGKLSADLERFLAEKGISPHGCCAAVTAANPKNAVFRTFSEGGASLFIVAAASSGRPEDVTVWVMINGKLTEKAFVQAFMTVSEAKAEAAFAERTDGGGAPIPAPYAETVLIAADGSGDQFDDALKTSSLGALISRSVFECCREAIRKGNE</sequence>
<comment type="caution">
    <text evidence="6">The sequence shown here is derived from an EMBL/GenBank/DDBJ whole genome shotgun (WGS) entry which is preliminary data.</text>
</comment>
<dbReference type="FunFam" id="3.40.50.300:FF:000134">
    <property type="entry name" value="Iron-enterobactin ABC transporter ATP-binding protein"/>
    <property type="match status" value="1"/>
</dbReference>
<dbReference type="EMBL" id="AOFM01000009">
    <property type="protein sequence ID" value="EME73132.1"/>
    <property type="molecule type" value="Genomic_DNA"/>
</dbReference>
<dbReference type="InterPro" id="IPR027417">
    <property type="entry name" value="P-loop_NTPase"/>
</dbReference>
<dbReference type="InterPro" id="IPR003593">
    <property type="entry name" value="AAA+_ATPase"/>
</dbReference>
<dbReference type="Pfam" id="PF01955">
    <property type="entry name" value="CbiZ"/>
    <property type="match status" value="1"/>
</dbReference>
<evidence type="ECO:0000256" key="1">
    <source>
        <dbReference type="ARBA" id="ARBA00022448"/>
    </source>
</evidence>
<dbReference type="AlphaFoldDB" id="M5PCR4"/>
<reference evidence="6 7" key="1">
    <citation type="journal article" date="2013" name="Genome Announc.">
        <title>Draft Whole-Genome Sequence of Bacillus sonorensis Strain L12, a Source of Nonribosomal Lipopeptides.</title>
        <authorList>
            <person name="Adimpong D.B."/>
            <person name="Sorensen K.I."/>
            <person name="Nielsen D.S."/>
            <person name="Thorsen L."/>
            <person name="Rasmussen T.B."/>
            <person name="Derkx P.M."/>
            <person name="Jespersen L."/>
        </authorList>
    </citation>
    <scope>NUCLEOTIDE SEQUENCE [LARGE SCALE GENOMIC DNA]</scope>
    <source>
        <strain evidence="6 7">L12</strain>
    </source>
</reference>
<name>M5PCR4_9BACI</name>
<dbReference type="SUPFAM" id="SSF52540">
    <property type="entry name" value="P-loop containing nucleoside triphosphate hydrolases"/>
    <property type="match status" value="1"/>
</dbReference>
<organism evidence="6 7">
    <name type="scientific">Bacillus sonorensis L12</name>
    <dbReference type="NCBI Taxonomy" id="1274524"/>
    <lineage>
        <taxon>Bacteria</taxon>
        <taxon>Bacillati</taxon>
        <taxon>Bacillota</taxon>
        <taxon>Bacilli</taxon>
        <taxon>Bacillales</taxon>
        <taxon>Bacillaceae</taxon>
        <taxon>Bacillus</taxon>
    </lineage>
</organism>
<dbReference type="GO" id="GO:0016887">
    <property type="term" value="F:ATP hydrolysis activity"/>
    <property type="evidence" value="ECO:0007669"/>
    <property type="project" value="InterPro"/>
</dbReference>
<dbReference type="SMART" id="SM00382">
    <property type="entry name" value="AAA"/>
    <property type="match status" value="1"/>
</dbReference>
<evidence type="ECO:0000313" key="6">
    <source>
        <dbReference type="EMBL" id="EME73132.1"/>
    </source>
</evidence>
<accession>M5PCR4</accession>
<gene>
    <name evidence="6" type="ORF">BSONL12_15409</name>
</gene>
<dbReference type="PANTHER" id="PTHR42794">
    <property type="entry name" value="HEMIN IMPORT ATP-BINDING PROTEIN HMUV"/>
    <property type="match status" value="1"/>
</dbReference>
<dbReference type="CDD" id="cd03214">
    <property type="entry name" value="ABC_Iron-Siderophores_B12_Hemin"/>
    <property type="match status" value="1"/>
</dbReference>
<evidence type="ECO:0000256" key="4">
    <source>
        <dbReference type="ARBA" id="ARBA00022967"/>
    </source>
</evidence>
<dbReference type="PROSITE" id="PS50893">
    <property type="entry name" value="ABC_TRANSPORTER_2"/>
    <property type="match status" value="1"/>
</dbReference>
<dbReference type="InterPro" id="IPR002808">
    <property type="entry name" value="AdoCbi_amidolase"/>
</dbReference>
<dbReference type="STRING" id="1274524.BSONL12_15409"/>
<dbReference type="PANTHER" id="PTHR42794:SF1">
    <property type="entry name" value="HEMIN IMPORT ATP-BINDING PROTEIN HMUV"/>
    <property type="match status" value="1"/>
</dbReference>
<keyword evidence="2" id="KW-0547">Nucleotide-binding</keyword>
<keyword evidence="1" id="KW-0813">Transport</keyword>
<dbReference type="OrthoDB" id="9787851at2"/>
<dbReference type="RefSeq" id="WP_006639046.1">
    <property type="nucleotide sequence ID" value="NZ_AOFM01000009.1"/>
</dbReference>
<dbReference type="Pfam" id="PF00005">
    <property type="entry name" value="ABC_tran"/>
    <property type="match status" value="1"/>
</dbReference>
<keyword evidence="4" id="KW-1278">Translocase</keyword>
<proteinExistence type="predicted"/>
<evidence type="ECO:0000259" key="5">
    <source>
        <dbReference type="PROSITE" id="PS50893"/>
    </source>
</evidence>
<evidence type="ECO:0000256" key="3">
    <source>
        <dbReference type="ARBA" id="ARBA00022840"/>
    </source>
</evidence>
<keyword evidence="3" id="KW-0067">ATP-binding</keyword>